<dbReference type="Proteomes" id="UP000014073">
    <property type="component" value="Unassembled WGS sequence"/>
</dbReference>
<keyword evidence="2" id="KW-0489">Methyltransferase</keyword>
<sequence>MQFVSDVKTLLTNNIISSLQQHYGIWADGRVIPVSQLTTSNADIIYRARMLRGRLQYIKNSLPADSTDIDKKAVQQLTAEQAFTILNRFCAVRMCEERELIMPSIGDGYDSAGFVSYDMVTGQGSVGSRYERYCWYIQSLYDELSIELPSVFDRYSPYGLMWPDETTLTKLFDLINNENLTAFYDDQTGETVDFWREDETLGWIFQYYNSLEERRKMRDESNRPRNSREMAVRNQFFTPDYVVRFLTDNSLGRIWYEMTGGQTAITDLCQYMIHRPDEVLAPRPLKEPTELSMLDPACGSMHFGLYTFDVMEAIYMDAWDNQPELLSQYRYTETRESFARLVPKLILENNIYGAEIDPRALQIAALSLWLRAQQSWSNLGVPREERPVIERSHLVLAEPMPGNKRMLNC</sequence>
<accession>S0F4B4</accession>
<keyword evidence="3" id="KW-0808">Transferase</keyword>
<dbReference type="Gene3D" id="3.40.50.150">
    <property type="entry name" value="Vaccinia Virus protein VP39"/>
    <property type="match status" value="1"/>
</dbReference>
<evidence type="ECO:0000256" key="1">
    <source>
        <dbReference type="ARBA" id="ARBA00011900"/>
    </source>
</evidence>
<comment type="caution">
    <text evidence="5">The sequence shown here is derived from an EMBL/GenBank/DDBJ whole genome shotgun (WGS) entry which is preliminary data.</text>
</comment>
<evidence type="ECO:0000256" key="3">
    <source>
        <dbReference type="ARBA" id="ARBA00022679"/>
    </source>
</evidence>
<evidence type="ECO:0000313" key="5">
    <source>
        <dbReference type="EMBL" id="EEF74555.1"/>
    </source>
</evidence>
<dbReference type="PANTHER" id="PTHR33841:SF1">
    <property type="entry name" value="DNA METHYLTRANSFERASE A"/>
    <property type="match status" value="1"/>
</dbReference>
<dbReference type="InterPro" id="IPR050953">
    <property type="entry name" value="N4_N6_ade-DNA_methylase"/>
</dbReference>
<dbReference type="PANTHER" id="PTHR33841">
    <property type="entry name" value="DNA METHYLTRANSFERASE YEEA-RELATED"/>
    <property type="match status" value="1"/>
</dbReference>
<dbReference type="SUPFAM" id="SSF53335">
    <property type="entry name" value="S-adenosyl-L-methionine-dependent methyltransferases"/>
    <property type="match status" value="1"/>
</dbReference>
<dbReference type="GO" id="GO:0009007">
    <property type="term" value="F:site-specific DNA-methyltransferase (adenine-specific) activity"/>
    <property type="evidence" value="ECO:0007669"/>
    <property type="project" value="UniProtKB-EC"/>
</dbReference>
<proteinExistence type="predicted"/>
<evidence type="ECO:0000256" key="4">
    <source>
        <dbReference type="ARBA" id="ARBA00047942"/>
    </source>
</evidence>
<evidence type="ECO:0000256" key="2">
    <source>
        <dbReference type="ARBA" id="ARBA00022603"/>
    </source>
</evidence>
<evidence type="ECO:0000313" key="6">
    <source>
        <dbReference type="Proteomes" id="UP000014073"/>
    </source>
</evidence>
<dbReference type="eggNOG" id="COG1002">
    <property type="taxonomic scope" value="Bacteria"/>
</dbReference>
<dbReference type="EMBL" id="ACBW01000003">
    <property type="protein sequence ID" value="EEF74555.1"/>
    <property type="molecule type" value="Genomic_DNA"/>
</dbReference>
<dbReference type="STRING" id="547042.BACCOPRO_00014"/>
<dbReference type="AlphaFoldDB" id="S0F4B4"/>
<organism evidence="5 6">
    <name type="scientific">Phocaeicola coprophilus DSM 18228 = JCM 13818</name>
    <dbReference type="NCBI Taxonomy" id="547042"/>
    <lineage>
        <taxon>Bacteria</taxon>
        <taxon>Pseudomonadati</taxon>
        <taxon>Bacteroidota</taxon>
        <taxon>Bacteroidia</taxon>
        <taxon>Bacteroidales</taxon>
        <taxon>Bacteroidaceae</taxon>
        <taxon>Phocaeicola</taxon>
    </lineage>
</organism>
<dbReference type="HOGENOM" id="CLU_007510_1_1_10"/>
<comment type="catalytic activity">
    <reaction evidence="4">
        <text>a 2'-deoxyadenosine in DNA + S-adenosyl-L-methionine = an N(6)-methyl-2'-deoxyadenosine in DNA + S-adenosyl-L-homocysteine + H(+)</text>
        <dbReference type="Rhea" id="RHEA:15197"/>
        <dbReference type="Rhea" id="RHEA-COMP:12418"/>
        <dbReference type="Rhea" id="RHEA-COMP:12419"/>
        <dbReference type="ChEBI" id="CHEBI:15378"/>
        <dbReference type="ChEBI" id="CHEBI:57856"/>
        <dbReference type="ChEBI" id="CHEBI:59789"/>
        <dbReference type="ChEBI" id="CHEBI:90615"/>
        <dbReference type="ChEBI" id="CHEBI:90616"/>
        <dbReference type="EC" id="2.1.1.72"/>
    </reaction>
</comment>
<reference evidence="5 6" key="1">
    <citation type="submission" date="2008-12" db="EMBL/GenBank/DDBJ databases">
        <authorList>
            <person name="Fulton L."/>
            <person name="Clifton S."/>
            <person name="Fulton B."/>
            <person name="Xu J."/>
            <person name="Minx P."/>
            <person name="Pepin K.H."/>
            <person name="Johnson M."/>
            <person name="Bhonagiri V."/>
            <person name="Nash W.E."/>
            <person name="Mardis E.R."/>
            <person name="Wilson R.K."/>
        </authorList>
    </citation>
    <scope>NUCLEOTIDE SEQUENCE [LARGE SCALE GENOMIC DNA]</scope>
    <source>
        <strain evidence="5 6">DSM 18228</strain>
    </source>
</reference>
<dbReference type="EC" id="2.1.1.72" evidence="1"/>
<name>S0F4B4_9BACT</name>
<dbReference type="GO" id="GO:0032259">
    <property type="term" value="P:methylation"/>
    <property type="evidence" value="ECO:0007669"/>
    <property type="project" value="UniProtKB-KW"/>
</dbReference>
<gene>
    <name evidence="5" type="ORF">BACCOPRO_00014</name>
</gene>
<keyword evidence="6" id="KW-1185">Reference proteome</keyword>
<dbReference type="InterPro" id="IPR029063">
    <property type="entry name" value="SAM-dependent_MTases_sf"/>
</dbReference>
<protein>
    <recommendedName>
        <fullName evidence="1">site-specific DNA-methyltransferase (adenine-specific)</fullName>
        <ecNumber evidence="1">2.1.1.72</ecNumber>
    </recommendedName>
</protein>